<feature type="transmembrane region" description="Helical" evidence="2">
    <location>
        <begin position="242"/>
        <end position="263"/>
    </location>
</feature>
<feature type="transmembrane region" description="Helical" evidence="2">
    <location>
        <begin position="201"/>
        <end position="222"/>
    </location>
</feature>
<feature type="transmembrane region" description="Helical" evidence="2">
    <location>
        <begin position="110"/>
        <end position="128"/>
    </location>
</feature>
<accession>A0A8H6W9Z2</accession>
<dbReference type="OrthoDB" id="2332199at2759"/>
<evidence type="ECO:0000256" key="2">
    <source>
        <dbReference type="SAM" id="Phobius"/>
    </source>
</evidence>
<feature type="region of interest" description="Disordered" evidence="1">
    <location>
        <begin position="77"/>
        <end position="99"/>
    </location>
</feature>
<dbReference type="Proteomes" id="UP000636479">
    <property type="component" value="Unassembled WGS sequence"/>
</dbReference>
<dbReference type="EMBL" id="JACAZF010000004">
    <property type="protein sequence ID" value="KAF7307143.1"/>
    <property type="molecule type" value="Genomic_DNA"/>
</dbReference>
<sequence length="305" mass="33829">MTLSRSARTRTLATASLLPLILAQFHSFYTEHAPDPNVYTPHPHFLVLLFAIQLAQQCYWLYQMFYPPDGRANRRRFGEEESQPLDGHPRNTTQDIDDNTEPTQMAYAPVYALCNVFFVIASLTWTLYFLISHLFVFLAAAAQLYAVFGLLGPDGKYSPTRRNHLTHLVAKTNAGFSIVYLARSWGALGIGASRPVFQQQAFLAVALLIMTLTAGPDPTIGLSLVLDLAALAAGSAIEEWRIAFAAIIGVLFVVVLSDSALAWKNGRLHPAPELITDIDAYHDSEQIYLSDIRTPTEDSFPTEQV</sequence>
<name>A0A8H6W9Z2_9AGAR</name>
<feature type="transmembrane region" description="Helical" evidence="2">
    <location>
        <begin position="134"/>
        <end position="152"/>
    </location>
</feature>
<dbReference type="AlphaFoldDB" id="A0A8H6W9Z2"/>
<evidence type="ECO:0000256" key="1">
    <source>
        <dbReference type="SAM" id="MobiDB-lite"/>
    </source>
</evidence>
<keyword evidence="2" id="KW-1133">Transmembrane helix</keyword>
<dbReference type="RefSeq" id="XP_037222162.1">
    <property type="nucleotide sequence ID" value="XM_037361870.1"/>
</dbReference>
<keyword evidence="4" id="KW-1185">Reference proteome</keyword>
<dbReference type="GeneID" id="59344386"/>
<keyword evidence="2" id="KW-0472">Membrane</keyword>
<proteinExistence type="predicted"/>
<evidence type="ECO:0000313" key="4">
    <source>
        <dbReference type="Proteomes" id="UP000636479"/>
    </source>
</evidence>
<organism evidence="3 4">
    <name type="scientific">Mycena indigotica</name>
    <dbReference type="NCBI Taxonomy" id="2126181"/>
    <lineage>
        <taxon>Eukaryota</taxon>
        <taxon>Fungi</taxon>
        <taxon>Dikarya</taxon>
        <taxon>Basidiomycota</taxon>
        <taxon>Agaricomycotina</taxon>
        <taxon>Agaricomycetes</taxon>
        <taxon>Agaricomycetidae</taxon>
        <taxon>Agaricales</taxon>
        <taxon>Marasmiineae</taxon>
        <taxon>Mycenaceae</taxon>
        <taxon>Mycena</taxon>
    </lineage>
</organism>
<keyword evidence="2" id="KW-0812">Transmembrane</keyword>
<protein>
    <submittedName>
        <fullName evidence="3">Uncharacterized protein</fullName>
    </submittedName>
</protein>
<comment type="caution">
    <text evidence="3">The sequence shown here is derived from an EMBL/GenBank/DDBJ whole genome shotgun (WGS) entry which is preliminary data.</text>
</comment>
<evidence type="ECO:0000313" key="3">
    <source>
        <dbReference type="EMBL" id="KAF7307143.1"/>
    </source>
</evidence>
<gene>
    <name evidence="3" type="ORF">MIND_00507700</name>
</gene>
<reference evidence="3" key="1">
    <citation type="submission" date="2020-05" db="EMBL/GenBank/DDBJ databases">
        <title>Mycena genomes resolve the evolution of fungal bioluminescence.</title>
        <authorList>
            <person name="Tsai I.J."/>
        </authorList>
    </citation>
    <scope>NUCLEOTIDE SEQUENCE</scope>
    <source>
        <strain evidence="3">171206Taipei</strain>
    </source>
</reference>
<feature type="transmembrane region" description="Helical" evidence="2">
    <location>
        <begin position="43"/>
        <end position="62"/>
    </location>
</feature>